<reference evidence="2 3" key="1">
    <citation type="journal article" date="2019" name="Nat. Ecol. Evol.">
        <title>Megaphylogeny resolves global patterns of mushroom evolution.</title>
        <authorList>
            <person name="Varga T."/>
            <person name="Krizsan K."/>
            <person name="Foldi C."/>
            <person name="Dima B."/>
            <person name="Sanchez-Garcia M."/>
            <person name="Sanchez-Ramirez S."/>
            <person name="Szollosi G.J."/>
            <person name="Szarkandi J.G."/>
            <person name="Papp V."/>
            <person name="Albert L."/>
            <person name="Andreopoulos W."/>
            <person name="Angelini C."/>
            <person name="Antonin V."/>
            <person name="Barry K.W."/>
            <person name="Bougher N.L."/>
            <person name="Buchanan P."/>
            <person name="Buyck B."/>
            <person name="Bense V."/>
            <person name="Catcheside P."/>
            <person name="Chovatia M."/>
            <person name="Cooper J."/>
            <person name="Damon W."/>
            <person name="Desjardin D."/>
            <person name="Finy P."/>
            <person name="Geml J."/>
            <person name="Haridas S."/>
            <person name="Hughes K."/>
            <person name="Justo A."/>
            <person name="Karasinski D."/>
            <person name="Kautmanova I."/>
            <person name="Kiss B."/>
            <person name="Kocsube S."/>
            <person name="Kotiranta H."/>
            <person name="LaButti K.M."/>
            <person name="Lechner B.E."/>
            <person name="Liimatainen K."/>
            <person name="Lipzen A."/>
            <person name="Lukacs Z."/>
            <person name="Mihaltcheva S."/>
            <person name="Morgado L.N."/>
            <person name="Niskanen T."/>
            <person name="Noordeloos M.E."/>
            <person name="Ohm R.A."/>
            <person name="Ortiz-Santana B."/>
            <person name="Ovrebo C."/>
            <person name="Racz N."/>
            <person name="Riley R."/>
            <person name="Savchenko A."/>
            <person name="Shiryaev A."/>
            <person name="Soop K."/>
            <person name="Spirin V."/>
            <person name="Szebenyi C."/>
            <person name="Tomsovsky M."/>
            <person name="Tulloss R.E."/>
            <person name="Uehling J."/>
            <person name="Grigoriev I.V."/>
            <person name="Vagvolgyi C."/>
            <person name="Papp T."/>
            <person name="Martin F.M."/>
            <person name="Miettinen O."/>
            <person name="Hibbett D.S."/>
            <person name="Nagy L.G."/>
        </authorList>
    </citation>
    <scope>NUCLEOTIDE SEQUENCE [LARGE SCALE GENOMIC DNA]</scope>
    <source>
        <strain evidence="2 3">CBS 962.96</strain>
    </source>
</reference>
<dbReference type="EMBL" id="ML179589">
    <property type="protein sequence ID" value="THU84620.1"/>
    <property type="molecule type" value="Genomic_DNA"/>
</dbReference>
<dbReference type="OrthoDB" id="3266026at2759"/>
<gene>
    <name evidence="2" type="ORF">K435DRAFT_870091</name>
</gene>
<feature type="compositionally biased region" description="Basic and acidic residues" evidence="1">
    <location>
        <begin position="1"/>
        <end position="10"/>
    </location>
</feature>
<sequence length="341" mass="38495">MVGPEEDKTRRGQFPFASSSAFAPNKKVKVEEEIETPKEKKKDDYEKFMDEIGDILEDEGSKLSELRRQIAKPGAWWKSLRHSNSRYAASASSCPDRLTSLTQSAEDYPRLKALANIVTVLCSNVNRLYSSKKQRALSWVILSYPILSFSRRPVEILEAVAEAIPDPSQISPEMHTEISDLTTLFCDINRYFDPPMLTKMPLKLRSQLDDAYSKFVRGKKPRTKKPRILASIADILTTTLRVIDRASDAFPPLKSAVGGALALKDVTQGAKASKTRAQQLEREIFDILKNVSSDSDISTDLQSLREKLPLLDVICKQPSYKRFFNLNRNQEILATLEADPR</sequence>
<feature type="region of interest" description="Disordered" evidence="1">
    <location>
        <begin position="1"/>
        <end position="20"/>
    </location>
</feature>
<name>A0A4S8L7W1_DENBC</name>
<dbReference type="AlphaFoldDB" id="A0A4S8L7W1"/>
<keyword evidence="3" id="KW-1185">Reference proteome</keyword>
<proteinExistence type="predicted"/>
<dbReference type="Proteomes" id="UP000297245">
    <property type="component" value="Unassembled WGS sequence"/>
</dbReference>
<protein>
    <submittedName>
        <fullName evidence="2">Uncharacterized protein</fullName>
    </submittedName>
</protein>
<accession>A0A4S8L7W1</accession>
<evidence type="ECO:0000313" key="3">
    <source>
        <dbReference type="Proteomes" id="UP000297245"/>
    </source>
</evidence>
<evidence type="ECO:0000313" key="2">
    <source>
        <dbReference type="EMBL" id="THU84620.1"/>
    </source>
</evidence>
<organism evidence="2 3">
    <name type="scientific">Dendrothele bispora (strain CBS 962.96)</name>
    <dbReference type="NCBI Taxonomy" id="1314807"/>
    <lineage>
        <taxon>Eukaryota</taxon>
        <taxon>Fungi</taxon>
        <taxon>Dikarya</taxon>
        <taxon>Basidiomycota</taxon>
        <taxon>Agaricomycotina</taxon>
        <taxon>Agaricomycetes</taxon>
        <taxon>Agaricomycetidae</taxon>
        <taxon>Agaricales</taxon>
        <taxon>Agaricales incertae sedis</taxon>
        <taxon>Dendrothele</taxon>
    </lineage>
</organism>
<evidence type="ECO:0000256" key="1">
    <source>
        <dbReference type="SAM" id="MobiDB-lite"/>
    </source>
</evidence>